<name>A0AAV0ZB78_VICFA</name>
<dbReference type="Pfam" id="PF03004">
    <property type="entry name" value="Transposase_24"/>
    <property type="match status" value="1"/>
</dbReference>
<accession>A0AAV0ZB78</accession>
<gene>
    <name evidence="1" type="ORF">VFH_I191800</name>
</gene>
<dbReference type="InterPro" id="IPR004252">
    <property type="entry name" value="Probable_transposase_24"/>
</dbReference>
<evidence type="ECO:0000313" key="2">
    <source>
        <dbReference type="Proteomes" id="UP001157006"/>
    </source>
</evidence>
<dbReference type="EMBL" id="OX451735">
    <property type="protein sequence ID" value="CAI8595454.1"/>
    <property type="molecule type" value="Genomic_DNA"/>
</dbReference>
<reference evidence="1 2" key="1">
    <citation type="submission" date="2023-01" db="EMBL/GenBank/DDBJ databases">
        <authorList>
            <person name="Kreplak J."/>
        </authorList>
    </citation>
    <scope>NUCLEOTIDE SEQUENCE [LARGE SCALE GENOMIC DNA]</scope>
</reference>
<evidence type="ECO:0000313" key="1">
    <source>
        <dbReference type="EMBL" id="CAI8595454.1"/>
    </source>
</evidence>
<keyword evidence="2" id="KW-1185">Reference proteome</keyword>
<proteinExistence type="predicted"/>
<protein>
    <submittedName>
        <fullName evidence="1">Uncharacterized protein</fullName>
    </submittedName>
</protein>
<dbReference type="AlphaFoldDB" id="A0AAV0ZB78"/>
<sequence>MHIQGVKKPLFNIAPQAQIKLSNFATLGQQDLTSNCDLGQTKKKLLDLKVILKIKIPRKLLDSKDRLKHKPASIPKLHFKRLLKFWDNSIIQSISKKNIVNRAKQKFMHRVGPKIFEIIREKLCAKENREEVTKAEMFIETLGLTTPGA</sequence>
<dbReference type="Proteomes" id="UP001157006">
    <property type="component" value="Chromosome 1S"/>
</dbReference>
<organism evidence="1 2">
    <name type="scientific">Vicia faba</name>
    <name type="common">Broad bean</name>
    <name type="synonym">Faba vulgaris</name>
    <dbReference type="NCBI Taxonomy" id="3906"/>
    <lineage>
        <taxon>Eukaryota</taxon>
        <taxon>Viridiplantae</taxon>
        <taxon>Streptophyta</taxon>
        <taxon>Embryophyta</taxon>
        <taxon>Tracheophyta</taxon>
        <taxon>Spermatophyta</taxon>
        <taxon>Magnoliopsida</taxon>
        <taxon>eudicotyledons</taxon>
        <taxon>Gunneridae</taxon>
        <taxon>Pentapetalae</taxon>
        <taxon>rosids</taxon>
        <taxon>fabids</taxon>
        <taxon>Fabales</taxon>
        <taxon>Fabaceae</taxon>
        <taxon>Papilionoideae</taxon>
        <taxon>50 kb inversion clade</taxon>
        <taxon>NPAAA clade</taxon>
        <taxon>Hologalegina</taxon>
        <taxon>IRL clade</taxon>
        <taxon>Fabeae</taxon>
        <taxon>Vicia</taxon>
    </lineage>
</organism>